<accession>A0ABN9FFE0</accession>
<evidence type="ECO:0000256" key="1">
    <source>
        <dbReference type="SAM" id="MobiDB-lite"/>
    </source>
</evidence>
<feature type="compositionally biased region" description="Polar residues" evidence="1">
    <location>
        <begin position="15"/>
        <end position="26"/>
    </location>
</feature>
<organism evidence="2 3">
    <name type="scientific">Staurois parvus</name>
    <dbReference type="NCBI Taxonomy" id="386267"/>
    <lineage>
        <taxon>Eukaryota</taxon>
        <taxon>Metazoa</taxon>
        <taxon>Chordata</taxon>
        <taxon>Craniata</taxon>
        <taxon>Vertebrata</taxon>
        <taxon>Euteleostomi</taxon>
        <taxon>Amphibia</taxon>
        <taxon>Batrachia</taxon>
        <taxon>Anura</taxon>
        <taxon>Neobatrachia</taxon>
        <taxon>Ranoidea</taxon>
        <taxon>Ranidae</taxon>
        <taxon>Staurois</taxon>
    </lineage>
</organism>
<dbReference type="Proteomes" id="UP001162483">
    <property type="component" value="Unassembled WGS sequence"/>
</dbReference>
<protein>
    <submittedName>
        <fullName evidence="2">Uncharacterized protein</fullName>
    </submittedName>
</protein>
<name>A0ABN9FFE0_9NEOB</name>
<dbReference type="EMBL" id="CATNWA010016627">
    <property type="protein sequence ID" value="CAI9594138.1"/>
    <property type="molecule type" value="Genomic_DNA"/>
</dbReference>
<proteinExistence type="predicted"/>
<feature type="non-terminal residue" evidence="2">
    <location>
        <position position="1"/>
    </location>
</feature>
<evidence type="ECO:0000313" key="3">
    <source>
        <dbReference type="Proteomes" id="UP001162483"/>
    </source>
</evidence>
<evidence type="ECO:0000313" key="2">
    <source>
        <dbReference type="EMBL" id="CAI9594138.1"/>
    </source>
</evidence>
<sequence length="72" mass="7817">YDPPGGAVGCPLDRPTQSVESKSRSVLSPGPLMVGMDLKQTRTRSRPLSRPASGRGNHWGCMVPEEPDERVE</sequence>
<comment type="caution">
    <text evidence="2">The sequence shown here is derived from an EMBL/GenBank/DDBJ whole genome shotgun (WGS) entry which is preliminary data.</text>
</comment>
<reference evidence="2" key="1">
    <citation type="submission" date="2023-05" db="EMBL/GenBank/DDBJ databases">
        <authorList>
            <person name="Stuckert A."/>
        </authorList>
    </citation>
    <scope>NUCLEOTIDE SEQUENCE</scope>
</reference>
<feature type="region of interest" description="Disordered" evidence="1">
    <location>
        <begin position="1"/>
        <end position="72"/>
    </location>
</feature>
<keyword evidence="3" id="KW-1185">Reference proteome</keyword>
<gene>
    <name evidence="2" type="ORF">SPARVUS_LOCUS11676794</name>
</gene>